<dbReference type="Gene3D" id="3.40.350.10">
    <property type="entry name" value="Creatinase/prolidase N-terminal domain"/>
    <property type="match status" value="1"/>
</dbReference>
<dbReference type="Pfam" id="PF00557">
    <property type="entry name" value="Peptidase_M24"/>
    <property type="match status" value="1"/>
</dbReference>
<evidence type="ECO:0000259" key="1">
    <source>
        <dbReference type="Pfam" id="PF00557"/>
    </source>
</evidence>
<reference evidence="2 3" key="2">
    <citation type="submission" date="2024-02" db="EMBL/GenBank/DDBJ databases">
        <title>The Genome Sequence of Enterococcus sp. DIV0159.</title>
        <authorList>
            <person name="Earl A."/>
            <person name="Manson A."/>
            <person name="Gilmore M."/>
            <person name="Sanders J."/>
            <person name="Shea T."/>
            <person name="Howe W."/>
            <person name="Livny J."/>
            <person name="Cuomo C."/>
            <person name="Neafsey D."/>
            <person name="Birren B."/>
        </authorList>
    </citation>
    <scope>NUCLEOTIDE SEQUENCE [LARGE SCALE GENOMIC DNA]</scope>
    <source>
        <strain evidence="2 3">665A</strain>
    </source>
</reference>
<reference evidence="2 3" key="1">
    <citation type="submission" date="2021-03" db="EMBL/GenBank/DDBJ databases">
        <authorList>
            <person name="Gilmore M.S."/>
            <person name="Schwartzman J."/>
            <person name="Van Tyne D."/>
            <person name="Martin M."/>
            <person name="Earl A.M."/>
            <person name="Manson A.L."/>
            <person name="Straub T."/>
            <person name="Salamzade R."/>
            <person name="Saavedra J."/>
            <person name="Lebreton F."/>
            <person name="Prichula J."/>
            <person name="Schaufler K."/>
            <person name="Gaca A."/>
            <person name="Sgardioli B."/>
            <person name="Wagenaar J."/>
            <person name="Strong T."/>
        </authorList>
    </citation>
    <scope>NUCLEOTIDE SEQUENCE [LARGE SCALE GENOMIC DNA]</scope>
    <source>
        <strain evidence="2 3">665A</strain>
    </source>
</reference>
<gene>
    <name evidence="2" type="ORF">JZO67_001227</name>
</gene>
<feature type="domain" description="Peptidase M24" evidence="1">
    <location>
        <begin position="206"/>
        <end position="379"/>
    </location>
</feature>
<evidence type="ECO:0000313" key="3">
    <source>
        <dbReference type="Proteomes" id="UP000664357"/>
    </source>
</evidence>
<protein>
    <recommendedName>
        <fullName evidence="1">Peptidase M24 domain-containing protein</fullName>
    </recommendedName>
</protein>
<dbReference type="PANTHER" id="PTHR46112:SF2">
    <property type="entry name" value="XAA-PRO AMINOPEPTIDASE P-RELATED"/>
    <property type="match status" value="1"/>
</dbReference>
<dbReference type="InterPro" id="IPR050659">
    <property type="entry name" value="Peptidase_M24B"/>
</dbReference>
<comment type="caution">
    <text evidence="2">The sequence shown here is derived from an EMBL/GenBank/DDBJ whole genome shotgun (WGS) entry which is preliminary data.</text>
</comment>
<name>A0ABV0EKW0_9ENTE</name>
<dbReference type="InterPro" id="IPR000994">
    <property type="entry name" value="Pept_M24"/>
</dbReference>
<proteinExistence type="predicted"/>
<dbReference type="InterPro" id="IPR029149">
    <property type="entry name" value="Creatin/AminoP/Spt16_N"/>
</dbReference>
<evidence type="ECO:0000313" key="2">
    <source>
        <dbReference type="EMBL" id="MEO1769276.1"/>
    </source>
</evidence>
<dbReference type="Gene3D" id="3.90.230.10">
    <property type="entry name" value="Creatinase/methionine aminopeptidase superfamily"/>
    <property type="match status" value="1"/>
</dbReference>
<dbReference type="Proteomes" id="UP000664357">
    <property type="component" value="Unassembled WGS sequence"/>
</dbReference>
<dbReference type="CDD" id="cd01066">
    <property type="entry name" value="APP_MetAP"/>
    <property type="match status" value="1"/>
</dbReference>
<dbReference type="SUPFAM" id="SSF55920">
    <property type="entry name" value="Creatinase/aminopeptidase"/>
    <property type="match status" value="1"/>
</dbReference>
<dbReference type="PANTHER" id="PTHR46112">
    <property type="entry name" value="AMINOPEPTIDASE"/>
    <property type="match status" value="1"/>
</dbReference>
<dbReference type="EMBL" id="JAFREL020000001">
    <property type="protein sequence ID" value="MEO1769276.1"/>
    <property type="molecule type" value="Genomic_DNA"/>
</dbReference>
<dbReference type="RefSeq" id="WP_207701373.1">
    <property type="nucleotide sequence ID" value="NZ_JAFREL020000001.1"/>
</dbReference>
<dbReference type="SUPFAM" id="SSF53092">
    <property type="entry name" value="Creatinase/prolidase N-terminal domain"/>
    <property type="match status" value="1"/>
</dbReference>
<keyword evidence="3" id="KW-1185">Reference proteome</keyword>
<sequence>MKTIELTTVKQPTIHEDVAPVFLSDETMKQRQLKILEQMTAAGYDYLVVYADKEHGSNFEYLTGFYPRFEEGLLIIHQTGEAALVLGNENLKMSKYARIDAKLYHTPYFSLPNQPMDNERPISEIFAEIGFGEAKKIGVAGWKMFTPKMAEGKRMLDVPYFIIQALEEAAGAAELWNACDLFIHGSYGARTVNNPNELAHYEYGANLASTRMLQAMNAVQPGIKESELGEILNGEGQLNSVVTIAAAGVRFEKANFYPTHKEVQTGQPLSLTIGYKGGLSSRSGFVIEQTNQLPENQTDYLDQVVYPYFKAMATWLEETCVGRTGGELYQAIEQVLPKETYGWELNPGHLVADEEWMSSPVYPESNEVLKSGMIFQIDIIPSIAGYQGTSAEECVALADEALQAEIKTQYPELWARIQTRRNYLRSELNISLSEDVLPLSNTVAYLRPFFLAKDQALVVK</sequence>
<organism evidence="2 3">
    <name type="scientific">Candidatus Enterococcus ferrettii</name>
    <dbReference type="NCBI Taxonomy" id="2815324"/>
    <lineage>
        <taxon>Bacteria</taxon>
        <taxon>Bacillati</taxon>
        <taxon>Bacillota</taxon>
        <taxon>Bacilli</taxon>
        <taxon>Lactobacillales</taxon>
        <taxon>Enterococcaceae</taxon>
        <taxon>Enterococcus</taxon>
    </lineage>
</organism>
<accession>A0ABV0EKW0</accession>
<dbReference type="InterPro" id="IPR036005">
    <property type="entry name" value="Creatinase/aminopeptidase-like"/>
</dbReference>